<evidence type="ECO:0000313" key="3">
    <source>
        <dbReference type="EnsemblPlants" id="PNT61213"/>
    </source>
</evidence>
<reference evidence="2 3" key="1">
    <citation type="journal article" date="2010" name="Nature">
        <title>Genome sequencing and analysis of the model grass Brachypodium distachyon.</title>
        <authorList>
            <consortium name="International Brachypodium Initiative"/>
        </authorList>
    </citation>
    <scope>NUCLEOTIDE SEQUENCE [LARGE SCALE GENOMIC DNA]</scope>
    <source>
        <strain evidence="2 3">Bd21</strain>
    </source>
</reference>
<proteinExistence type="predicted"/>
<dbReference type="Proteomes" id="UP000008810">
    <property type="component" value="Chromosome 5"/>
</dbReference>
<gene>
    <name evidence="2" type="ORF">BRADI_5g12165v3</name>
</gene>
<feature type="compositionally biased region" description="Polar residues" evidence="1">
    <location>
        <begin position="28"/>
        <end position="55"/>
    </location>
</feature>
<evidence type="ECO:0000313" key="2">
    <source>
        <dbReference type="EMBL" id="PNT61213.1"/>
    </source>
</evidence>
<feature type="region of interest" description="Disordered" evidence="1">
    <location>
        <begin position="28"/>
        <end position="70"/>
    </location>
</feature>
<name>A0A2K2CGQ0_BRADI</name>
<dbReference type="InParanoid" id="A0A2K2CGQ0"/>
<dbReference type="EMBL" id="CM000884">
    <property type="protein sequence ID" value="PNT61213.1"/>
    <property type="molecule type" value="Genomic_DNA"/>
</dbReference>
<organism evidence="2">
    <name type="scientific">Brachypodium distachyon</name>
    <name type="common">Purple false brome</name>
    <name type="synonym">Trachynia distachya</name>
    <dbReference type="NCBI Taxonomy" id="15368"/>
    <lineage>
        <taxon>Eukaryota</taxon>
        <taxon>Viridiplantae</taxon>
        <taxon>Streptophyta</taxon>
        <taxon>Embryophyta</taxon>
        <taxon>Tracheophyta</taxon>
        <taxon>Spermatophyta</taxon>
        <taxon>Magnoliopsida</taxon>
        <taxon>Liliopsida</taxon>
        <taxon>Poales</taxon>
        <taxon>Poaceae</taxon>
        <taxon>BOP clade</taxon>
        <taxon>Pooideae</taxon>
        <taxon>Stipodae</taxon>
        <taxon>Brachypodieae</taxon>
        <taxon>Brachypodium</taxon>
    </lineage>
</organism>
<evidence type="ECO:0000313" key="4">
    <source>
        <dbReference type="Proteomes" id="UP000008810"/>
    </source>
</evidence>
<keyword evidence="4" id="KW-1185">Reference proteome</keyword>
<dbReference type="Gramene" id="PNT61213">
    <property type="protein sequence ID" value="PNT61213"/>
    <property type="gene ID" value="BRADI_5g12165v3"/>
</dbReference>
<reference evidence="3" key="3">
    <citation type="submission" date="2018-08" db="UniProtKB">
        <authorList>
            <consortium name="EnsemblPlants"/>
        </authorList>
    </citation>
    <scope>IDENTIFICATION</scope>
    <source>
        <strain evidence="3">cv. Bd21</strain>
    </source>
</reference>
<reference evidence="2" key="2">
    <citation type="submission" date="2017-06" db="EMBL/GenBank/DDBJ databases">
        <title>WGS assembly of Brachypodium distachyon.</title>
        <authorList>
            <consortium name="The International Brachypodium Initiative"/>
            <person name="Lucas S."/>
            <person name="Harmon-Smith M."/>
            <person name="Lail K."/>
            <person name="Tice H."/>
            <person name="Grimwood J."/>
            <person name="Bruce D."/>
            <person name="Barry K."/>
            <person name="Shu S."/>
            <person name="Lindquist E."/>
            <person name="Wang M."/>
            <person name="Pitluck S."/>
            <person name="Vogel J.P."/>
            <person name="Garvin D.F."/>
            <person name="Mockler T.C."/>
            <person name="Schmutz J."/>
            <person name="Rokhsar D."/>
            <person name="Bevan M.W."/>
        </authorList>
    </citation>
    <scope>NUCLEOTIDE SEQUENCE</scope>
    <source>
        <strain evidence="2">Bd21</strain>
    </source>
</reference>
<evidence type="ECO:0000256" key="1">
    <source>
        <dbReference type="SAM" id="MobiDB-lite"/>
    </source>
</evidence>
<dbReference type="EnsemblPlants" id="PNT61213">
    <property type="protein sequence ID" value="PNT61213"/>
    <property type="gene ID" value="BRADI_5g12165v3"/>
</dbReference>
<protein>
    <submittedName>
        <fullName evidence="2 3">Uncharacterized protein</fullName>
    </submittedName>
</protein>
<dbReference type="AlphaFoldDB" id="A0A2K2CGQ0"/>
<sequence length="70" mass="7375">MVFLLIILRESSREFVGKRGRKTLVFISSSSEEGNGAPTSGSAIGGVPTQSQGSPNRARECNHAPSEVGE</sequence>
<accession>A0A2K2CGQ0</accession>